<dbReference type="AlphaFoldDB" id="A0A6C0BYJ6"/>
<protein>
    <submittedName>
        <fullName evidence="2">Uncharacterized protein</fullName>
    </submittedName>
</protein>
<feature type="region of interest" description="Disordered" evidence="1">
    <location>
        <begin position="1"/>
        <end position="117"/>
    </location>
</feature>
<feature type="compositionally biased region" description="Polar residues" evidence="1">
    <location>
        <begin position="104"/>
        <end position="117"/>
    </location>
</feature>
<proteinExistence type="predicted"/>
<feature type="compositionally biased region" description="Low complexity" evidence="1">
    <location>
        <begin position="30"/>
        <end position="94"/>
    </location>
</feature>
<dbReference type="EMBL" id="MN739271">
    <property type="protein sequence ID" value="QHS96353.1"/>
    <property type="molecule type" value="Genomic_DNA"/>
</dbReference>
<evidence type="ECO:0000313" key="2">
    <source>
        <dbReference type="EMBL" id="QHS96353.1"/>
    </source>
</evidence>
<evidence type="ECO:0000256" key="1">
    <source>
        <dbReference type="SAM" id="MobiDB-lite"/>
    </source>
</evidence>
<sequence length="267" mass="30413">MEGTTSIAQLPADNVYSSENIVLETNDVRPQQPQMQPQGQMQGQMQQQPPQGQMQGQMQQQQQPQGQMQQQQQPQMQPQQPQMQQGQMQDQQQPNVGGGAASFSRPSSPQINYNNNNDPSLVQHLAGIQETNMLNNGMALPSRDIPTNTNHFSQDQQTNPNWVPQDQQTNYINNQVSQDMINQFSHQQNNILNNNDVIYDQLKVPIIISILFFIYNFNSFDKSLLNQFPFLFTQDQHLKKSGMFIKSLLFGAGYFAINKGIDHFSKI</sequence>
<reference evidence="2" key="1">
    <citation type="journal article" date="2020" name="Nature">
        <title>Giant virus diversity and host interactions through global metagenomics.</title>
        <authorList>
            <person name="Schulz F."/>
            <person name="Roux S."/>
            <person name="Paez-Espino D."/>
            <person name="Jungbluth S."/>
            <person name="Walsh D.A."/>
            <person name="Denef V.J."/>
            <person name="McMahon K.D."/>
            <person name="Konstantinidis K.T."/>
            <person name="Eloe-Fadrosh E.A."/>
            <person name="Kyrpides N.C."/>
            <person name="Woyke T."/>
        </authorList>
    </citation>
    <scope>NUCLEOTIDE SEQUENCE</scope>
    <source>
        <strain evidence="2">GVMAG-M-3300020166-18</strain>
    </source>
</reference>
<organism evidence="2">
    <name type="scientific">viral metagenome</name>
    <dbReference type="NCBI Taxonomy" id="1070528"/>
    <lineage>
        <taxon>unclassified sequences</taxon>
        <taxon>metagenomes</taxon>
        <taxon>organismal metagenomes</taxon>
    </lineage>
</organism>
<accession>A0A6C0BYJ6</accession>
<name>A0A6C0BYJ6_9ZZZZ</name>